<evidence type="ECO:0008006" key="2">
    <source>
        <dbReference type="Google" id="ProtNLM"/>
    </source>
</evidence>
<reference evidence="1" key="1">
    <citation type="journal article" date="2012" name="Nature">
        <title>The oyster genome reveals stress adaptation and complexity of shell formation.</title>
        <authorList>
            <person name="Zhang G."/>
            <person name="Fang X."/>
            <person name="Guo X."/>
            <person name="Li L."/>
            <person name="Luo R."/>
            <person name="Xu F."/>
            <person name="Yang P."/>
            <person name="Zhang L."/>
            <person name="Wang X."/>
            <person name="Qi H."/>
            <person name="Xiong Z."/>
            <person name="Que H."/>
            <person name="Xie Y."/>
            <person name="Holland P.W."/>
            <person name="Paps J."/>
            <person name="Zhu Y."/>
            <person name="Wu F."/>
            <person name="Chen Y."/>
            <person name="Wang J."/>
            <person name="Peng C."/>
            <person name="Meng J."/>
            <person name="Yang L."/>
            <person name="Liu J."/>
            <person name="Wen B."/>
            <person name="Zhang N."/>
            <person name="Huang Z."/>
            <person name="Zhu Q."/>
            <person name="Feng Y."/>
            <person name="Mount A."/>
            <person name="Hedgecock D."/>
            <person name="Xu Z."/>
            <person name="Liu Y."/>
            <person name="Domazet-Loso T."/>
            <person name="Du Y."/>
            <person name="Sun X."/>
            <person name="Zhang S."/>
            <person name="Liu B."/>
            <person name="Cheng P."/>
            <person name="Jiang X."/>
            <person name="Li J."/>
            <person name="Fan D."/>
            <person name="Wang W."/>
            <person name="Fu W."/>
            <person name="Wang T."/>
            <person name="Wang B."/>
            <person name="Zhang J."/>
            <person name="Peng Z."/>
            <person name="Li Y."/>
            <person name="Li N."/>
            <person name="Wang J."/>
            <person name="Chen M."/>
            <person name="He Y."/>
            <person name="Tan F."/>
            <person name="Song X."/>
            <person name="Zheng Q."/>
            <person name="Huang R."/>
            <person name="Yang H."/>
            <person name="Du X."/>
            <person name="Chen L."/>
            <person name="Yang M."/>
            <person name="Gaffney P.M."/>
            <person name="Wang S."/>
            <person name="Luo L."/>
            <person name="She Z."/>
            <person name="Ming Y."/>
            <person name="Huang W."/>
            <person name="Zhang S."/>
            <person name="Huang B."/>
            <person name="Zhang Y."/>
            <person name="Qu T."/>
            <person name="Ni P."/>
            <person name="Miao G."/>
            <person name="Wang J."/>
            <person name="Wang Q."/>
            <person name="Steinberg C.E."/>
            <person name="Wang H."/>
            <person name="Li N."/>
            <person name="Qian L."/>
            <person name="Zhang G."/>
            <person name="Li Y."/>
            <person name="Yang H."/>
            <person name="Liu X."/>
            <person name="Wang J."/>
            <person name="Yin Y."/>
            <person name="Wang J."/>
        </authorList>
    </citation>
    <scope>NUCLEOTIDE SEQUENCE [LARGE SCALE GENOMIC DNA]</scope>
    <source>
        <strain evidence="1">05x7-T-G4-1.051#20</strain>
    </source>
</reference>
<protein>
    <recommendedName>
        <fullName evidence="2">Short-chain collagen C4</fullName>
    </recommendedName>
</protein>
<evidence type="ECO:0000313" key="1">
    <source>
        <dbReference type="EMBL" id="EKC36599.1"/>
    </source>
</evidence>
<proteinExistence type="predicted"/>
<gene>
    <name evidence="1" type="ORF">CGI_10018187</name>
</gene>
<dbReference type="HOGENOM" id="CLU_703178_0_0_1"/>
<dbReference type="InParanoid" id="K1QZL2"/>
<dbReference type="EMBL" id="JH823242">
    <property type="protein sequence ID" value="EKC36599.1"/>
    <property type="molecule type" value="Genomic_DNA"/>
</dbReference>
<dbReference type="GO" id="GO:0005615">
    <property type="term" value="C:extracellular space"/>
    <property type="evidence" value="ECO:0007669"/>
    <property type="project" value="TreeGrafter"/>
</dbReference>
<dbReference type="AlphaFoldDB" id="K1QZL2"/>
<dbReference type="InterPro" id="IPR051077">
    <property type="entry name" value="Ca-dependent_lectin"/>
</dbReference>
<name>K1QZL2_MAGGI</name>
<dbReference type="PANTHER" id="PTHR24024:SF18">
    <property type="entry name" value="SHORT-CHAIN COLLAGEN C4-LIKE"/>
    <property type="match status" value="1"/>
</dbReference>
<sequence>MLEVVLQARYRGKKSLMIVALILVIFGMEVRAAANIESCKEIVQSLLIGQPSPGYTGGSWYTNKGAAVDTLCLPRDPEWGNYRDGTDGDKAYVLGAEYQTYDSLGNLRKLHNHDVPCAVCFRRNRSVVRMFPARKTCYKGWKLEYRGYLMAGYHDHRAGTMYTCIDEHPDTLHGGHTDKNGKLFYSVEALCGSLKCPPYVQGRELKSNPKEIIDIDIRIGRTKPKLTAAMKASFDPTGPETKNSSVVYTRWGKKTCPSNAELVLSGYTGGSWYDHKGAAVDLLCLPRDPEWGIYTDGDDDSRARVYGAEYETHASPGYIRTFYQHDVPCAVCLLRNKSVVKMFPARKSCYKGWKLEYNGYLMAGYHGQLASTMYTCIDEHPDTLHGGHANKNGYLFYSVEARCGSLKCPPYVEGRELVCAVCSME</sequence>
<organism evidence="1">
    <name type="scientific">Magallana gigas</name>
    <name type="common">Pacific oyster</name>
    <name type="synonym">Crassostrea gigas</name>
    <dbReference type="NCBI Taxonomy" id="29159"/>
    <lineage>
        <taxon>Eukaryota</taxon>
        <taxon>Metazoa</taxon>
        <taxon>Spiralia</taxon>
        <taxon>Lophotrochozoa</taxon>
        <taxon>Mollusca</taxon>
        <taxon>Bivalvia</taxon>
        <taxon>Autobranchia</taxon>
        <taxon>Pteriomorphia</taxon>
        <taxon>Ostreida</taxon>
        <taxon>Ostreoidea</taxon>
        <taxon>Ostreidae</taxon>
        <taxon>Magallana</taxon>
    </lineage>
</organism>
<accession>K1QZL2</accession>
<dbReference type="PANTHER" id="PTHR24024">
    <property type="entry name" value="PULMONARY SURFACTANT-ASSOCIATED PROTEIN A"/>
    <property type="match status" value="1"/>
</dbReference>